<proteinExistence type="predicted"/>
<name>A0ACC3DAP4_9PEZI</name>
<evidence type="ECO:0000313" key="1">
    <source>
        <dbReference type="EMBL" id="KAK3064539.1"/>
    </source>
</evidence>
<evidence type="ECO:0000313" key="2">
    <source>
        <dbReference type="Proteomes" id="UP001186974"/>
    </source>
</evidence>
<accession>A0ACC3DAP4</accession>
<organism evidence="1 2">
    <name type="scientific">Coniosporium uncinatum</name>
    <dbReference type="NCBI Taxonomy" id="93489"/>
    <lineage>
        <taxon>Eukaryota</taxon>
        <taxon>Fungi</taxon>
        <taxon>Dikarya</taxon>
        <taxon>Ascomycota</taxon>
        <taxon>Pezizomycotina</taxon>
        <taxon>Dothideomycetes</taxon>
        <taxon>Dothideomycetes incertae sedis</taxon>
        <taxon>Coniosporium</taxon>
    </lineage>
</organism>
<dbReference type="Proteomes" id="UP001186974">
    <property type="component" value="Unassembled WGS sequence"/>
</dbReference>
<protein>
    <submittedName>
        <fullName evidence="1">Uncharacterized protein</fullName>
    </submittedName>
</protein>
<feature type="non-terminal residue" evidence="1">
    <location>
        <position position="61"/>
    </location>
</feature>
<sequence length="61" mass="6483">AHRGARDDQAVQEGRVGEAARERRESAEEAAGEAEGREEEVEGGGECGYRSEGLSGFFGKV</sequence>
<gene>
    <name evidence="1" type="ORF">LTS18_006285</name>
</gene>
<keyword evidence="2" id="KW-1185">Reference proteome</keyword>
<dbReference type="EMBL" id="JAWDJW010006485">
    <property type="protein sequence ID" value="KAK3064539.1"/>
    <property type="molecule type" value="Genomic_DNA"/>
</dbReference>
<feature type="non-terminal residue" evidence="1">
    <location>
        <position position="1"/>
    </location>
</feature>
<reference evidence="1" key="1">
    <citation type="submission" date="2024-09" db="EMBL/GenBank/DDBJ databases">
        <title>Black Yeasts Isolated from many extreme environments.</title>
        <authorList>
            <person name="Coleine C."/>
            <person name="Stajich J.E."/>
            <person name="Selbmann L."/>
        </authorList>
    </citation>
    <scope>NUCLEOTIDE SEQUENCE</scope>
    <source>
        <strain evidence="1">CCFEE 5737</strain>
    </source>
</reference>
<comment type="caution">
    <text evidence="1">The sequence shown here is derived from an EMBL/GenBank/DDBJ whole genome shotgun (WGS) entry which is preliminary data.</text>
</comment>